<evidence type="ECO:0000313" key="1">
    <source>
        <dbReference type="EMBL" id="SIN99851.1"/>
    </source>
</evidence>
<name>A0A1N6FXD8_9FLAO</name>
<protein>
    <submittedName>
        <fullName evidence="1">Uncharacterized protein</fullName>
    </submittedName>
</protein>
<reference evidence="2" key="1">
    <citation type="submission" date="2016-11" db="EMBL/GenBank/DDBJ databases">
        <authorList>
            <person name="Varghese N."/>
            <person name="Submissions S."/>
        </authorList>
    </citation>
    <scope>NUCLEOTIDE SEQUENCE [LARGE SCALE GENOMIC DNA]</scope>
    <source>
        <strain evidence="2">DSM 27623</strain>
    </source>
</reference>
<gene>
    <name evidence="1" type="ORF">SAMN05444409_1529</name>
</gene>
<dbReference type="STRING" id="1416779.SAMN05444409_1529"/>
<keyword evidence="2" id="KW-1185">Reference proteome</keyword>
<accession>A0A1N6FXD8</accession>
<dbReference type="EMBL" id="FSRK01000001">
    <property type="protein sequence ID" value="SIN99851.1"/>
    <property type="molecule type" value="Genomic_DNA"/>
</dbReference>
<dbReference type="Proteomes" id="UP000185207">
    <property type="component" value="Unassembled WGS sequence"/>
</dbReference>
<evidence type="ECO:0000313" key="2">
    <source>
        <dbReference type="Proteomes" id="UP000185207"/>
    </source>
</evidence>
<dbReference type="AlphaFoldDB" id="A0A1N6FXD8"/>
<sequence>MVLLDNIYFRVPNQNHKIADALFQSKLFRSIGKHDVLYKTYICTFKYIITLFSATTYFNAPSQKYKIVKFL</sequence>
<organism evidence="1 2">
    <name type="scientific">Epilithonimonas zeae</name>
    <dbReference type="NCBI Taxonomy" id="1416779"/>
    <lineage>
        <taxon>Bacteria</taxon>
        <taxon>Pseudomonadati</taxon>
        <taxon>Bacteroidota</taxon>
        <taxon>Flavobacteriia</taxon>
        <taxon>Flavobacteriales</taxon>
        <taxon>Weeksellaceae</taxon>
        <taxon>Chryseobacterium group</taxon>
        <taxon>Epilithonimonas</taxon>
    </lineage>
</organism>
<proteinExistence type="predicted"/>